<evidence type="ECO:0000256" key="1">
    <source>
        <dbReference type="ARBA" id="ARBA00006484"/>
    </source>
</evidence>
<dbReference type="Pfam" id="PF13561">
    <property type="entry name" value="adh_short_C2"/>
    <property type="match status" value="1"/>
</dbReference>
<dbReference type="PRINTS" id="PR00080">
    <property type="entry name" value="SDRFAMILY"/>
</dbReference>
<gene>
    <name evidence="3" type="primary">xecD_1</name>
    <name evidence="3" type="ORF">MPEAHAMD_6231</name>
</gene>
<dbReference type="FunFam" id="3.40.50.720:FF:000084">
    <property type="entry name" value="Short-chain dehydrogenase reductase"/>
    <property type="match status" value="1"/>
</dbReference>
<dbReference type="EMBL" id="BPQJ01000053">
    <property type="protein sequence ID" value="GJD66035.1"/>
    <property type="molecule type" value="Genomic_DNA"/>
</dbReference>
<dbReference type="PROSITE" id="PS00061">
    <property type="entry name" value="ADH_SHORT"/>
    <property type="match status" value="1"/>
</dbReference>
<dbReference type="NCBIfam" id="NF005559">
    <property type="entry name" value="PRK07231.1"/>
    <property type="match status" value="1"/>
</dbReference>
<dbReference type="SUPFAM" id="SSF51735">
    <property type="entry name" value="NAD(P)-binding Rossmann-fold domains"/>
    <property type="match status" value="1"/>
</dbReference>
<evidence type="ECO:0000313" key="3">
    <source>
        <dbReference type="EMBL" id="GJD66035.1"/>
    </source>
</evidence>
<reference evidence="3" key="1">
    <citation type="journal article" date="2016" name="Front. Microbiol.">
        <title>Genome Sequence of the Piezophilic, Mesophilic Sulfate-Reducing Bacterium Desulfovibrio indicus J2T.</title>
        <authorList>
            <person name="Cao J."/>
            <person name="Maignien L."/>
            <person name="Shao Z."/>
            <person name="Alain K."/>
            <person name="Jebbar M."/>
        </authorList>
    </citation>
    <scope>NUCLEOTIDE SEQUENCE</scope>
    <source>
        <strain evidence="3">JCM 32048</strain>
    </source>
</reference>
<dbReference type="InterPro" id="IPR036291">
    <property type="entry name" value="NAD(P)-bd_dom_sf"/>
</dbReference>
<comment type="caution">
    <text evidence="3">The sequence shown here is derived from an EMBL/GenBank/DDBJ whole genome shotgun (WGS) entry which is preliminary data.</text>
</comment>
<comment type="similarity">
    <text evidence="1">Belongs to the short-chain dehydrogenases/reductases (SDR) family.</text>
</comment>
<dbReference type="PANTHER" id="PTHR24321">
    <property type="entry name" value="DEHYDROGENASES, SHORT CHAIN"/>
    <property type="match status" value="1"/>
</dbReference>
<keyword evidence="4" id="KW-1185">Reference proteome</keyword>
<dbReference type="InterPro" id="IPR020904">
    <property type="entry name" value="Sc_DH/Rdtase_CS"/>
</dbReference>
<dbReference type="PANTHER" id="PTHR24321:SF8">
    <property type="entry name" value="ESTRADIOL 17-BETA-DEHYDROGENASE 8-RELATED"/>
    <property type="match status" value="1"/>
</dbReference>
<dbReference type="CDD" id="cd05233">
    <property type="entry name" value="SDR_c"/>
    <property type="match status" value="1"/>
</dbReference>
<evidence type="ECO:0000256" key="2">
    <source>
        <dbReference type="ARBA" id="ARBA00023002"/>
    </source>
</evidence>
<dbReference type="AlphaFoldDB" id="A0AA37HHG8"/>
<dbReference type="InterPro" id="IPR002347">
    <property type="entry name" value="SDR_fam"/>
</dbReference>
<protein>
    <submittedName>
        <fullName evidence="3">2-(R)-hydroxypropyl-CoM dehydrogenase</fullName>
    </submittedName>
</protein>
<name>A0AA37HHG8_9HYPH</name>
<dbReference type="PRINTS" id="PR00081">
    <property type="entry name" value="GDHRDH"/>
</dbReference>
<dbReference type="GO" id="GO:0016491">
    <property type="term" value="F:oxidoreductase activity"/>
    <property type="evidence" value="ECO:0007669"/>
    <property type="project" value="UniProtKB-KW"/>
</dbReference>
<proteinExistence type="inferred from homology"/>
<reference evidence="3" key="2">
    <citation type="submission" date="2021-08" db="EMBL/GenBank/DDBJ databases">
        <authorList>
            <person name="Tani A."/>
            <person name="Ola A."/>
            <person name="Ogura Y."/>
            <person name="Katsura K."/>
            <person name="Hayashi T."/>
        </authorList>
    </citation>
    <scope>NUCLEOTIDE SEQUENCE</scope>
    <source>
        <strain evidence="3">JCM 32048</strain>
    </source>
</reference>
<evidence type="ECO:0000313" key="4">
    <source>
        <dbReference type="Proteomes" id="UP001055286"/>
    </source>
</evidence>
<organism evidence="3 4">
    <name type="scientific">Methylobacterium frigidaeris</name>
    <dbReference type="NCBI Taxonomy" id="2038277"/>
    <lineage>
        <taxon>Bacteria</taxon>
        <taxon>Pseudomonadati</taxon>
        <taxon>Pseudomonadota</taxon>
        <taxon>Alphaproteobacteria</taxon>
        <taxon>Hyphomicrobiales</taxon>
        <taxon>Methylobacteriaceae</taxon>
        <taxon>Methylobacterium</taxon>
    </lineage>
</organism>
<dbReference type="Proteomes" id="UP001055286">
    <property type="component" value="Unassembled WGS sequence"/>
</dbReference>
<dbReference type="Gene3D" id="3.40.50.720">
    <property type="entry name" value="NAD(P)-binding Rossmann-like Domain"/>
    <property type="match status" value="1"/>
</dbReference>
<sequence>MTAPCVPDGERGLRGRVVLVTGAASGIGRAQVLRFLEEGARVVATDRDAGGLATLPGAGDGCLTVAADVTWREDVARLVGTAVESHGRIDVLSNTAGILDGFARSLDTSEELWERVFAVNVTAVFRLTNAVLPGMLAQGRGTVVNVASVASFVAGGGGAAYTASKHALLGYTRQLASDYGRRGIKVNAVCPGLVETGMTRERLAEPESRFMKAATAVPSGRYGQPDEIAAVAVFLAKPDSDFMQGAAVMVDGGLTIR</sequence>
<keyword evidence="2" id="KW-0560">Oxidoreductase</keyword>
<accession>A0AA37HHG8</accession>